<feature type="compositionally biased region" description="Polar residues" evidence="1">
    <location>
        <begin position="53"/>
        <end position="64"/>
    </location>
</feature>
<evidence type="ECO:0000313" key="2">
    <source>
        <dbReference type="EMBL" id="KAA1115528.1"/>
    </source>
</evidence>
<reference evidence="2 3" key="1">
    <citation type="submission" date="2019-05" db="EMBL/GenBank/DDBJ databases">
        <title>Emergence of the Ug99 lineage of the wheat stem rust pathogen through somatic hybridization.</title>
        <authorList>
            <person name="Li F."/>
            <person name="Upadhyaya N.M."/>
            <person name="Sperschneider J."/>
            <person name="Matny O."/>
            <person name="Nguyen-Phuc H."/>
            <person name="Mago R."/>
            <person name="Raley C."/>
            <person name="Miller M.E."/>
            <person name="Silverstein K.A.T."/>
            <person name="Henningsen E."/>
            <person name="Hirsch C.D."/>
            <person name="Visser B."/>
            <person name="Pretorius Z.A."/>
            <person name="Steffenson B.J."/>
            <person name="Schwessinger B."/>
            <person name="Dodds P.N."/>
            <person name="Figueroa M."/>
        </authorList>
    </citation>
    <scope>NUCLEOTIDE SEQUENCE [LARGE SCALE GENOMIC DNA]</scope>
    <source>
        <strain evidence="2">21-0</strain>
    </source>
</reference>
<dbReference type="PANTHER" id="PTHR33324:SF2">
    <property type="entry name" value="MYB_SANT-LIKE DNA-BINDING DOMAIN-CONTAINING PROTEIN"/>
    <property type="match status" value="1"/>
</dbReference>
<dbReference type="Proteomes" id="UP000324748">
    <property type="component" value="Unassembled WGS sequence"/>
</dbReference>
<evidence type="ECO:0000313" key="3">
    <source>
        <dbReference type="Proteomes" id="UP000324748"/>
    </source>
</evidence>
<feature type="region of interest" description="Disordered" evidence="1">
    <location>
        <begin position="18"/>
        <end position="105"/>
    </location>
</feature>
<dbReference type="AlphaFoldDB" id="A0A5B0QQP4"/>
<evidence type="ECO:0000256" key="1">
    <source>
        <dbReference type="SAM" id="MobiDB-lite"/>
    </source>
</evidence>
<protein>
    <submittedName>
        <fullName evidence="2">Uncharacterized protein</fullName>
    </submittedName>
</protein>
<feature type="compositionally biased region" description="Pro residues" evidence="1">
    <location>
        <begin position="81"/>
        <end position="92"/>
    </location>
</feature>
<accession>A0A5B0QQP4</accession>
<feature type="compositionally biased region" description="Low complexity" evidence="1">
    <location>
        <begin position="42"/>
        <end position="52"/>
    </location>
</feature>
<sequence length="158" mass="17611">MSLLLVLRWTRLGAESHRHPDTIPTIAPQSRPSLHNPDHHSLNSPNHHLNLSASTQPHITRSFTPPTPSHLDMPPRKKKNPPAPTPVTSRPPVPKRKQPVSWEKDGVDGFSSIQLLIEWLTSDGNFKRWRGKKGNGLNKEALASEVVAIMNQDTGTSR</sequence>
<dbReference type="EMBL" id="VSWC01000014">
    <property type="protein sequence ID" value="KAA1115528.1"/>
    <property type="molecule type" value="Genomic_DNA"/>
</dbReference>
<comment type="caution">
    <text evidence="2">The sequence shown here is derived from an EMBL/GenBank/DDBJ whole genome shotgun (WGS) entry which is preliminary data.</text>
</comment>
<keyword evidence="3" id="KW-1185">Reference proteome</keyword>
<dbReference type="OrthoDB" id="168171at2759"/>
<proteinExistence type="predicted"/>
<name>A0A5B0QQP4_PUCGR</name>
<dbReference type="PANTHER" id="PTHR33324">
    <property type="entry name" value="EXPRESSED PROTEIN"/>
    <property type="match status" value="1"/>
</dbReference>
<gene>
    <name evidence="2" type="ORF">PGT21_036974</name>
</gene>
<organism evidence="2 3">
    <name type="scientific">Puccinia graminis f. sp. tritici</name>
    <dbReference type="NCBI Taxonomy" id="56615"/>
    <lineage>
        <taxon>Eukaryota</taxon>
        <taxon>Fungi</taxon>
        <taxon>Dikarya</taxon>
        <taxon>Basidiomycota</taxon>
        <taxon>Pucciniomycotina</taxon>
        <taxon>Pucciniomycetes</taxon>
        <taxon>Pucciniales</taxon>
        <taxon>Pucciniaceae</taxon>
        <taxon>Puccinia</taxon>
    </lineage>
</organism>